<dbReference type="InterPro" id="IPR056906">
    <property type="entry name" value="ORF2/G2P_dom"/>
</dbReference>
<dbReference type="Proteomes" id="UP000568839">
    <property type="component" value="Unassembled WGS sequence"/>
</dbReference>
<keyword evidence="3" id="KW-1185">Reference proteome</keyword>
<dbReference type="RefSeq" id="WP_184405985.1">
    <property type="nucleotide sequence ID" value="NZ_JACHHJ010000010.1"/>
</dbReference>
<evidence type="ECO:0000313" key="2">
    <source>
        <dbReference type="EMBL" id="MBB6451575.1"/>
    </source>
</evidence>
<dbReference type="Pfam" id="PF23343">
    <property type="entry name" value="REP_ORF2-G2P"/>
    <property type="match status" value="1"/>
</dbReference>
<organism evidence="2 3">
    <name type="scientific">Geomicrobium halophilum</name>
    <dbReference type="NCBI Taxonomy" id="549000"/>
    <lineage>
        <taxon>Bacteria</taxon>
        <taxon>Bacillati</taxon>
        <taxon>Bacillota</taxon>
        <taxon>Bacilli</taxon>
        <taxon>Bacillales</taxon>
        <taxon>Geomicrobium</taxon>
    </lineage>
</organism>
<name>A0A841Q1F3_9BACL</name>
<comment type="caution">
    <text evidence="2">The sequence shown here is derived from an EMBL/GenBank/DDBJ whole genome shotgun (WGS) entry which is preliminary data.</text>
</comment>
<evidence type="ECO:0000313" key="3">
    <source>
        <dbReference type="Proteomes" id="UP000568839"/>
    </source>
</evidence>
<reference evidence="2 3" key="1">
    <citation type="submission" date="2020-08" db="EMBL/GenBank/DDBJ databases">
        <title>Genomic Encyclopedia of Type Strains, Phase IV (KMG-IV): sequencing the most valuable type-strain genomes for metagenomic binning, comparative biology and taxonomic classification.</title>
        <authorList>
            <person name="Goeker M."/>
        </authorList>
    </citation>
    <scope>NUCLEOTIDE SEQUENCE [LARGE SCALE GENOMIC DNA]</scope>
    <source>
        <strain evidence="2 3">DSM 21769</strain>
    </source>
</reference>
<dbReference type="EMBL" id="JACHHJ010000010">
    <property type="protein sequence ID" value="MBB6451575.1"/>
    <property type="molecule type" value="Genomic_DNA"/>
</dbReference>
<protein>
    <recommendedName>
        <fullName evidence="1">Replication-associated protein ORF2/G2P domain-containing protein</fullName>
    </recommendedName>
</protein>
<dbReference type="AlphaFoldDB" id="A0A841Q1F3"/>
<gene>
    <name evidence="2" type="ORF">HNR44_003590</name>
</gene>
<accession>A0A841Q1F3</accession>
<evidence type="ECO:0000259" key="1">
    <source>
        <dbReference type="Pfam" id="PF23343"/>
    </source>
</evidence>
<feature type="domain" description="Replication-associated protein ORF2/G2P" evidence="1">
    <location>
        <begin position="83"/>
        <end position="187"/>
    </location>
</feature>
<sequence length="271" mass="31432">MQVYHKVVVSGKITEVYSYQNGVIVGLQSGGGNAMSSGDEKMTKEERAMRDQANLKRSLSRTVQTLRRTINANIHEWGKEKPKFMTLTFKENIRDHDIANKEFQQFVRRLSRRLFKKQSGLKYTCVVERQARGAIHFHVLFYNLPYIPQNQLVKVWENGKEQRGLRINAIDNVDNVGAYVVKYIEKDIHAMMKDSETKTGKNAKEKGKKLYFQATGLYKPQEKAVSKEELEAIESELIDNGANVYEAEHENEYVGKMIYKQYKEQTHEKDD</sequence>
<proteinExistence type="predicted"/>